<organism evidence="2 3">
    <name type="scientific">Rubripirellula reticaptiva</name>
    <dbReference type="NCBI Taxonomy" id="2528013"/>
    <lineage>
        <taxon>Bacteria</taxon>
        <taxon>Pseudomonadati</taxon>
        <taxon>Planctomycetota</taxon>
        <taxon>Planctomycetia</taxon>
        <taxon>Pirellulales</taxon>
        <taxon>Pirellulaceae</taxon>
        <taxon>Rubripirellula</taxon>
    </lineage>
</organism>
<keyword evidence="3" id="KW-1185">Reference proteome</keyword>
<reference evidence="2 3" key="1">
    <citation type="submission" date="2019-02" db="EMBL/GenBank/DDBJ databases">
        <title>Deep-cultivation of Planctomycetes and their phenomic and genomic characterization uncovers novel biology.</title>
        <authorList>
            <person name="Wiegand S."/>
            <person name="Jogler M."/>
            <person name="Boedeker C."/>
            <person name="Pinto D."/>
            <person name="Vollmers J."/>
            <person name="Rivas-Marin E."/>
            <person name="Kohn T."/>
            <person name="Peeters S.H."/>
            <person name="Heuer A."/>
            <person name="Rast P."/>
            <person name="Oberbeckmann S."/>
            <person name="Bunk B."/>
            <person name="Jeske O."/>
            <person name="Meyerdierks A."/>
            <person name="Storesund J.E."/>
            <person name="Kallscheuer N."/>
            <person name="Luecker S."/>
            <person name="Lage O.M."/>
            <person name="Pohl T."/>
            <person name="Merkel B.J."/>
            <person name="Hornburger P."/>
            <person name="Mueller R.-W."/>
            <person name="Bruemmer F."/>
            <person name="Labrenz M."/>
            <person name="Spormann A.M."/>
            <person name="Op Den Camp H."/>
            <person name="Overmann J."/>
            <person name="Amann R."/>
            <person name="Jetten M.S.M."/>
            <person name="Mascher T."/>
            <person name="Medema M.H."/>
            <person name="Devos D.P."/>
            <person name="Kaster A.-K."/>
            <person name="Ovreas L."/>
            <person name="Rohde M."/>
            <person name="Galperin M.Y."/>
            <person name="Jogler C."/>
        </authorList>
    </citation>
    <scope>NUCLEOTIDE SEQUENCE [LARGE SCALE GENOMIC DNA]</scope>
    <source>
        <strain evidence="2 3">Poly59</strain>
    </source>
</reference>
<evidence type="ECO:0000313" key="2">
    <source>
        <dbReference type="EMBL" id="TWU58408.1"/>
    </source>
</evidence>
<name>A0A5C6FAJ9_9BACT</name>
<accession>A0A5C6FAJ9</accession>
<proteinExistence type="predicted"/>
<comment type="caution">
    <text evidence="2">The sequence shown here is derived from an EMBL/GenBank/DDBJ whole genome shotgun (WGS) entry which is preliminary data.</text>
</comment>
<dbReference type="AlphaFoldDB" id="A0A5C6FAJ9"/>
<protein>
    <submittedName>
        <fullName evidence="2">Uncharacterized protein</fullName>
    </submittedName>
</protein>
<sequence>MILLFKPPPKRRVKAIGRPPVKGRSLPVPCEVVATKKRDNKLRVRWHGGGWRNVEVITGVDGWFKSGEGLVSIRWGHVRDLDSTHRDDVPRNMGSPGIGDDSRMGSANGAADSPVLVQAGYDRGFLLRHDARKQFAFLQTIIAGKGNDHID</sequence>
<dbReference type="EMBL" id="SJPX01000001">
    <property type="protein sequence ID" value="TWU58408.1"/>
    <property type="molecule type" value="Genomic_DNA"/>
</dbReference>
<gene>
    <name evidence="2" type="ORF">Poly59_13190</name>
</gene>
<evidence type="ECO:0000313" key="3">
    <source>
        <dbReference type="Proteomes" id="UP000317977"/>
    </source>
</evidence>
<feature type="region of interest" description="Disordered" evidence="1">
    <location>
        <begin position="86"/>
        <end position="109"/>
    </location>
</feature>
<evidence type="ECO:0000256" key="1">
    <source>
        <dbReference type="SAM" id="MobiDB-lite"/>
    </source>
</evidence>
<dbReference type="RefSeq" id="WP_186776044.1">
    <property type="nucleotide sequence ID" value="NZ_SJPX01000001.1"/>
</dbReference>
<dbReference type="Proteomes" id="UP000317977">
    <property type="component" value="Unassembled WGS sequence"/>
</dbReference>